<dbReference type="PANTHER" id="PTHR46018">
    <property type="entry name" value="ZINC PHOSPHODIESTERASE ELAC PROTEIN 1"/>
    <property type="match status" value="1"/>
</dbReference>
<accession>A0ABV8XX94</accession>
<keyword evidence="1" id="KW-0255">Endonuclease</keyword>
<dbReference type="Pfam" id="PF00753">
    <property type="entry name" value="Lactamase_B"/>
    <property type="match status" value="1"/>
</dbReference>
<comment type="caution">
    <text evidence="4">The sequence shown here is derived from an EMBL/GenBank/DDBJ whole genome shotgun (WGS) entry which is preliminary data.</text>
</comment>
<dbReference type="InterPro" id="IPR001279">
    <property type="entry name" value="Metallo-B-lactamas"/>
</dbReference>
<evidence type="ECO:0000256" key="2">
    <source>
        <dbReference type="ARBA" id="ARBA00022801"/>
    </source>
</evidence>
<feature type="domain" description="Metallo-beta-lactamase" evidence="3">
    <location>
        <begin position="34"/>
        <end position="299"/>
    </location>
</feature>
<evidence type="ECO:0000259" key="3">
    <source>
        <dbReference type="Pfam" id="PF00753"/>
    </source>
</evidence>
<dbReference type="Gene3D" id="3.60.15.10">
    <property type="entry name" value="Ribonuclease Z/Hydroxyacylglutathione hydrolase-like"/>
    <property type="match status" value="1"/>
</dbReference>
<evidence type="ECO:0000313" key="4">
    <source>
        <dbReference type="EMBL" id="MFC4428930.1"/>
    </source>
</evidence>
<dbReference type="CDD" id="cd07719">
    <property type="entry name" value="arylsulfatase_AtsA-like_MBL-fold"/>
    <property type="match status" value="1"/>
</dbReference>
<keyword evidence="5" id="KW-1185">Reference proteome</keyword>
<gene>
    <name evidence="4" type="ORF">ACFO0K_04460</name>
</gene>
<evidence type="ECO:0000313" key="5">
    <source>
        <dbReference type="Proteomes" id="UP001595965"/>
    </source>
</evidence>
<dbReference type="RefSeq" id="WP_344229234.1">
    <property type="nucleotide sequence ID" value="NZ_BAAALH010000002.1"/>
</dbReference>
<evidence type="ECO:0000256" key="1">
    <source>
        <dbReference type="ARBA" id="ARBA00022759"/>
    </source>
</evidence>
<organism evidence="4 5">
    <name type="scientific">Citricoccus alkalitolerans</name>
    <dbReference type="NCBI Taxonomy" id="246603"/>
    <lineage>
        <taxon>Bacteria</taxon>
        <taxon>Bacillati</taxon>
        <taxon>Actinomycetota</taxon>
        <taxon>Actinomycetes</taxon>
        <taxon>Micrococcales</taxon>
        <taxon>Micrococcaceae</taxon>
        <taxon>Citricoccus</taxon>
    </lineage>
</organism>
<dbReference type="Proteomes" id="UP001595965">
    <property type="component" value="Unassembled WGS sequence"/>
</dbReference>
<reference evidence="5" key="1">
    <citation type="journal article" date="2019" name="Int. J. Syst. Evol. Microbiol.">
        <title>The Global Catalogue of Microorganisms (GCM) 10K type strain sequencing project: providing services to taxonomists for standard genome sequencing and annotation.</title>
        <authorList>
            <consortium name="The Broad Institute Genomics Platform"/>
            <consortium name="The Broad Institute Genome Sequencing Center for Infectious Disease"/>
            <person name="Wu L."/>
            <person name="Ma J."/>
        </authorList>
    </citation>
    <scope>NUCLEOTIDE SEQUENCE [LARGE SCALE GENOMIC DNA]</scope>
    <source>
        <strain evidence="5">CGMCC 1.12125</strain>
    </source>
</reference>
<keyword evidence="2" id="KW-0378">Hydrolase</keyword>
<dbReference type="InterPro" id="IPR036866">
    <property type="entry name" value="RibonucZ/Hydroxyglut_hydro"/>
</dbReference>
<dbReference type="PANTHER" id="PTHR46018:SF2">
    <property type="entry name" value="ZINC PHOSPHODIESTERASE ELAC PROTEIN 1"/>
    <property type="match status" value="1"/>
</dbReference>
<keyword evidence="1" id="KW-0540">Nuclease</keyword>
<name>A0ABV8XX94_9MICC</name>
<dbReference type="SUPFAM" id="SSF56281">
    <property type="entry name" value="Metallo-hydrolase/oxidoreductase"/>
    <property type="match status" value="1"/>
</dbReference>
<protein>
    <submittedName>
        <fullName evidence="4">MBL fold metallo-hydrolase</fullName>
    </submittedName>
</protein>
<proteinExistence type="predicted"/>
<dbReference type="EMBL" id="JBHSEN010000001">
    <property type="protein sequence ID" value="MFC4428930.1"/>
    <property type="molecule type" value="Genomic_DNA"/>
</dbReference>
<sequence length="352" mass="38408">MPTTMESAQTRVITLGTAGGPRFWRNTDRSGIATAVVVPDGFYLVDCGQGVGRQLIRAGLDPARLKGIFLTHLHSDHTVDLNGVALFSLTALQYRRGSPVPILGPGDRGVLPPPSTRARTTPVPFNPAHPTPGTEVMFRKLMEAHATDINDRVMDALRPSPTEIFRAQDIEIPDGSGYHPNENPTPDMEPWVIFRDEEVVVSATLVRHPPIAPAFAFRFDTSDGAVVISGDTAFTDNLVRLSTGAGLLLHEALDFEFMERQYQDRPDPTSVASLEHHHKSHSSVADALRVAEQARVPRLALHHLVPGTVAREHWLNAGARFSGEFMVPEDLDVLDCRTTPAGQTGQSRSAPH</sequence>
<dbReference type="InterPro" id="IPR044094">
    <property type="entry name" value="AtsA-like_MBL-fold"/>
</dbReference>